<dbReference type="AlphaFoldDB" id="A0A072VF14"/>
<dbReference type="EMBL" id="CM001218">
    <property type="protein sequence ID" value="KEH36750.1"/>
    <property type="molecule type" value="Genomic_DNA"/>
</dbReference>
<accession>A0A072VF14</accession>
<evidence type="ECO:0000313" key="1">
    <source>
        <dbReference type="EMBL" id="KEH36750.1"/>
    </source>
</evidence>
<organism evidence="1 3">
    <name type="scientific">Medicago truncatula</name>
    <name type="common">Barrel medic</name>
    <name type="synonym">Medicago tribuloides</name>
    <dbReference type="NCBI Taxonomy" id="3880"/>
    <lineage>
        <taxon>Eukaryota</taxon>
        <taxon>Viridiplantae</taxon>
        <taxon>Streptophyta</taxon>
        <taxon>Embryophyta</taxon>
        <taxon>Tracheophyta</taxon>
        <taxon>Spermatophyta</taxon>
        <taxon>Magnoliopsida</taxon>
        <taxon>eudicotyledons</taxon>
        <taxon>Gunneridae</taxon>
        <taxon>Pentapetalae</taxon>
        <taxon>rosids</taxon>
        <taxon>fabids</taxon>
        <taxon>Fabales</taxon>
        <taxon>Fabaceae</taxon>
        <taxon>Papilionoideae</taxon>
        <taxon>50 kb inversion clade</taxon>
        <taxon>NPAAA clade</taxon>
        <taxon>Hologalegina</taxon>
        <taxon>IRL clade</taxon>
        <taxon>Trifolieae</taxon>
        <taxon>Medicago</taxon>
    </lineage>
</organism>
<keyword evidence="3" id="KW-1185">Reference proteome</keyword>
<dbReference type="Gene3D" id="3.90.730.10">
    <property type="entry name" value="Ribonuclease T2-like"/>
    <property type="match status" value="1"/>
</dbReference>
<dbReference type="HOGENOM" id="CLU_2187811_0_0_1"/>
<dbReference type="InterPro" id="IPR036430">
    <property type="entry name" value="RNase_T2-like_sf"/>
</dbReference>
<proteinExistence type="predicted"/>
<dbReference type="SUPFAM" id="SSF55895">
    <property type="entry name" value="Ribonuclease Rh-like"/>
    <property type="match status" value="1"/>
</dbReference>
<reference evidence="2" key="3">
    <citation type="submission" date="2015-04" db="UniProtKB">
        <authorList>
            <consortium name="EnsemblPlants"/>
        </authorList>
    </citation>
    <scope>IDENTIFICATION</scope>
    <source>
        <strain evidence="2">cv. Jemalong A17</strain>
    </source>
</reference>
<reference evidence="1 3" key="1">
    <citation type="journal article" date="2011" name="Nature">
        <title>The Medicago genome provides insight into the evolution of rhizobial symbioses.</title>
        <authorList>
            <person name="Young N.D."/>
            <person name="Debelle F."/>
            <person name="Oldroyd G.E."/>
            <person name="Geurts R."/>
            <person name="Cannon S.B."/>
            <person name="Udvardi M.K."/>
            <person name="Benedito V.A."/>
            <person name="Mayer K.F."/>
            <person name="Gouzy J."/>
            <person name="Schoof H."/>
            <person name="Van de Peer Y."/>
            <person name="Proost S."/>
            <person name="Cook D.R."/>
            <person name="Meyers B.C."/>
            <person name="Spannagl M."/>
            <person name="Cheung F."/>
            <person name="De Mita S."/>
            <person name="Krishnakumar V."/>
            <person name="Gundlach H."/>
            <person name="Zhou S."/>
            <person name="Mudge J."/>
            <person name="Bharti A.K."/>
            <person name="Murray J.D."/>
            <person name="Naoumkina M.A."/>
            <person name="Rosen B."/>
            <person name="Silverstein K.A."/>
            <person name="Tang H."/>
            <person name="Rombauts S."/>
            <person name="Zhao P.X."/>
            <person name="Zhou P."/>
            <person name="Barbe V."/>
            <person name="Bardou P."/>
            <person name="Bechner M."/>
            <person name="Bellec A."/>
            <person name="Berger A."/>
            <person name="Berges H."/>
            <person name="Bidwell S."/>
            <person name="Bisseling T."/>
            <person name="Choisne N."/>
            <person name="Couloux A."/>
            <person name="Denny R."/>
            <person name="Deshpande S."/>
            <person name="Dai X."/>
            <person name="Doyle J.J."/>
            <person name="Dudez A.M."/>
            <person name="Farmer A.D."/>
            <person name="Fouteau S."/>
            <person name="Franken C."/>
            <person name="Gibelin C."/>
            <person name="Gish J."/>
            <person name="Goldstein S."/>
            <person name="Gonzalez A.J."/>
            <person name="Green P.J."/>
            <person name="Hallab A."/>
            <person name="Hartog M."/>
            <person name="Hua A."/>
            <person name="Humphray S.J."/>
            <person name="Jeong D.H."/>
            <person name="Jing Y."/>
            <person name="Jocker A."/>
            <person name="Kenton S.M."/>
            <person name="Kim D.J."/>
            <person name="Klee K."/>
            <person name="Lai H."/>
            <person name="Lang C."/>
            <person name="Lin S."/>
            <person name="Macmil S.L."/>
            <person name="Magdelenat G."/>
            <person name="Matthews L."/>
            <person name="McCorrison J."/>
            <person name="Monaghan E.L."/>
            <person name="Mun J.H."/>
            <person name="Najar F.Z."/>
            <person name="Nicholson C."/>
            <person name="Noirot C."/>
            <person name="O'Bleness M."/>
            <person name="Paule C.R."/>
            <person name="Poulain J."/>
            <person name="Prion F."/>
            <person name="Qin B."/>
            <person name="Qu C."/>
            <person name="Retzel E.F."/>
            <person name="Riddle C."/>
            <person name="Sallet E."/>
            <person name="Samain S."/>
            <person name="Samson N."/>
            <person name="Sanders I."/>
            <person name="Saurat O."/>
            <person name="Scarpelli C."/>
            <person name="Schiex T."/>
            <person name="Segurens B."/>
            <person name="Severin A.J."/>
            <person name="Sherrier D.J."/>
            <person name="Shi R."/>
            <person name="Sims S."/>
            <person name="Singer S.R."/>
            <person name="Sinharoy S."/>
            <person name="Sterck L."/>
            <person name="Viollet A."/>
            <person name="Wang B.B."/>
            <person name="Wang K."/>
            <person name="Wang M."/>
            <person name="Wang X."/>
            <person name="Warfsmann J."/>
            <person name="Weissenbach J."/>
            <person name="White D.D."/>
            <person name="White J.D."/>
            <person name="Wiley G.B."/>
            <person name="Wincker P."/>
            <person name="Xing Y."/>
            <person name="Yang L."/>
            <person name="Yao Z."/>
            <person name="Ying F."/>
            <person name="Zhai J."/>
            <person name="Zhou L."/>
            <person name="Zuber A."/>
            <person name="Denarie J."/>
            <person name="Dixon R.A."/>
            <person name="May G.D."/>
            <person name="Schwartz D.C."/>
            <person name="Rogers J."/>
            <person name="Quetier F."/>
            <person name="Town C.D."/>
            <person name="Roe B.A."/>
        </authorList>
    </citation>
    <scope>NUCLEOTIDE SEQUENCE [LARGE SCALE GENOMIC DNA]</scope>
    <source>
        <strain evidence="1">A17</strain>
        <strain evidence="2 3">cv. Jemalong A17</strain>
    </source>
</reference>
<dbReference type="Proteomes" id="UP000002051">
    <property type="component" value="Chromosome 2"/>
</dbReference>
<evidence type="ECO:0000313" key="3">
    <source>
        <dbReference type="Proteomes" id="UP000002051"/>
    </source>
</evidence>
<sequence>MATQHFQLIKVFAPGKPPVDYQGARDTLALAAPSSSRSSPSFNHYVGAEQWASGVCKSPKNRCISTLPKIFMVHGLRPSNMGRTQPSINILKPMLTTPQPSILFFVSSD</sequence>
<gene>
    <name evidence="1" type="ordered locus">MTR_2g021980</name>
</gene>
<reference evidence="1 3" key="2">
    <citation type="journal article" date="2014" name="BMC Genomics">
        <title>An improved genome release (version Mt4.0) for the model legume Medicago truncatula.</title>
        <authorList>
            <person name="Tang H."/>
            <person name="Krishnakumar V."/>
            <person name="Bidwell S."/>
            <person name="Rosen B."/>
            <person name="Chan A."/>
            <person name="Zhou S."/>
            <person name="Gentzbittel L."/>
            <person name="Childs K.L."/>
            <person name="Yandell M."/>
            <person name="Gundlach H."/>
            <person name="Mayer K.F."/>
            <person name="Schwartz D.C."/>
            <person name="Town C.D."/>
        </authorList>
    </citation>
    <scope>GENOME REANNOTATION</scope>
    <source>
        <strain evidence="1">A17</strain>
        <strain evidence="2 3">cv. Jemalong A17</strain>
    </source>
</reference>
<protein>
    <submittedName>
        <fullName evidence="1">Ribonuclease T2 family protein</fullName>
    </submittedName>
</protein>
<dbReference type="GO" id="GO:0003723">
    <property type="term" value="F:RNA binding"/>
    <property type="evidence" value="ECO:0007669"/>
    <property type="project" value="InterPro"/>
</dbReference>
<evidence type="ECO:0000313" key="2">
    <source>
        <dbReference type="EnsemblPlants" id="KEH36750"/>
    </source>
</evidence>
<dbReference type="GO" id="GO:0033897">
    <property type="term" value="F:ribonuclease T2 activity"/>
    <property type="evidence" value="ECO:0007669"/>
    <property type="project" value="InterPro"/>
</dbReference>
<dbReference type="EnsemblPlants" id="KEH36750">
    <property type="protein sequence ID" value="KEH36750"/>
    <property type="gene ID" value="MTR_2g021980"/>
</dbReference>
<name>A0A072VF14_MEDTR</name>